<evidence type="ECO:0000256" key="4">
    <source>
        <dbReference type="ARBA" id="ARBA00022962"/>
    </source>
</evidence>
<dbReference type="EMBL" id="DRKP01000147">
    <property type="protein sequence ID" value="HEB97156.1"/>
    <property type="molecule type" value="Genomic_DNA"/>
</dbReference>
<feature type="domain" description="Glutamine amidotransferase type-2" evidence="5">
    <location>
        <begin position="2"/>
        <end position="254"/>
    </location>
</feature>
<dbReference type="Pfam" id="PF13522">
    <property type="entry name" value="GATase_6"/>
    <property type="match status" value="1"/>
</dbReference>
<organism evidence="6 7">
    <name type="scientific">Sedimenticola thiotaurini</name>
    <dbReference type="NCBI Taxonomy" id="1543721"/>
    <lineage>
        <taxon>Bacteria</taxon>
        <taxon>Pseudomonadati</taxon>
        <taxon>Pseudomonadota</taxon>
        <taxon>Gammaproteobacteria</taxon>
        <taxon>Chromatiales</taxon>
        <taxon>Sedimenticolaceae</taxon>
        <taxon>Sedimenticola</taxon>
    </lineage>
</organism>
<gene>
    <name evidence="6" type="ORF">ENI96_12105</name>
</gene>
<dbReference type="SUPFAM" id="SSF56235">
    <property type="entry name" value="N-terminal nucleophile aminohydrolases (Ntn hydrolases)"/>
    <property type="match status" value="1"/>
</dbReference>
<dbReference type="GO" id="GO:0004360">
    <property type="term" value="F:glutamine-fructose-6-phosphate transaminase (isomerizing) activity"/>
    <property type="evidence" value="ECO:0007669"/>
    <property type="project" value="UniProtKB-EC"/>
</dbReference>
<dbReference type="Gene3D" id="3.60.20.10">
    <property type="entry name" value="Glutamine Phosphoribosylpyrophosphate, subunit 1, domain 1"/>
    <property type="match status" value="1"/>
</dbReference>
<reference evidence="6" key="1">
    <citation type="journal article" date="2020" name="mSystems">
        <title>Genome- and Community-Level Interaction Insights into Carbon Utilization and Element Cycling Functions of Hydrothermarchaeota in Hydrothermal Sediment.</title>
        <authorList>
            <person name="Zhou Z."/>
            <person name="Liu Y."/>
            <person name="Xu W."/>
            <person name="Pan J."/>
            <person name="Luo Z.H."/>
            <person name="Li M."/>
        </authorList>
    </citation>
    <scope>NUCLEOTIDE SEQUENCE [LARGE SCALE GENOMIC DNA]</scope>
    <source>
        <strain evidence="6">HyVt-443</strain>
    </source>
</reference>
<evidence type="ECO:0000256" key="2">
    <source>
        <dbReference type="ARBA" id="ARBA00012916"/>
    </source>
</evidence>
<dbReference type="PANTHER" id="PTHR10937">
    <property type="entry name" value="GLUCOSAMINE--FRUCTOSE-6-PHOSPHATE AMINOTRANSFERASE, ISOMERIZING"/>
    <property type="match status" value="1"/>
</dbReference>
<evidence type="ECO:0000256" key="3">
    <source>
        <dbReference type="ARBA" id="ARBA00022679"/>
    </source>
</evidence>
<name>A0A831RPN0_9GAMM</name>
<keyword evidence="4" id="KW-0315">Glutamine amidotransferase</keyword>
<comment type="catalytic activity">
    <reaction evidence="1">
        <text>D-fructose 6-phosphate + L-glutamine = D-glucosamine 6-phosphate + L-glutamate</text>
        <dbReference type="Rhea" id="RHEA:13237"/>
        <dbReference type="ChEBI" id="CHEBI:29985"/>
        <dbReference type="ChEBI" id="CHEBI:58359"/>
        <dbReference type="ChEBI" id="CHEBI:58725"/>
        <dbReference type="ChEBI" id="CHEBI:61527"/>
        <dbReference type="EC" id="2.6.1.16"/>
    </reaction>
</comment>
<dbReference type="EC" id="2.6.1.16" evidence="2"/>
<feature type="non-terminal residue" evidence="6">
    <location>
        <position position="340"/>
    </location>
</feature>
<accession>A0A831RPN0</accession>
<keyword evidence="3" id="KW-0808">Transferase</keyword>
<dbReference type="AlphaFoldDB" id="A0A831RPN0"/>
<sequence>MCGIFGIILKPGARFSRRETRLALEELFRLSESRGKESAGIHVRSGCGDRAWTLKGDVSGTRLLKTSEYRRLIDQALSSSFDAMEESPAESFIALCHSRLVTNGQAERIENNQPVRYRGVTVVHNGIIVNVDELWQRNQGLKRHSEVDTEIAAALLASRMENDGNSIEATRRLFSDIEGAASIAWTAQDLRACLLATNTGDISFYSAPGRGVFVFASEPYILGTALEKLFGEQGFDRDGITWLRPGRMCRIGTGDLSVQVMQMDGPEPAGLPSEETCPDATRHESFSVASSRPPMILNRDADESLLRYSERSMREIRRCSRCILPETFPYIEFDESGECN</sequence>
<dbReference type="InterPro" id="IPR017932">
    <property type="entry name" value="GATase_2_dom"/>
</dbReference>
<comment type="caution">
    <text evidence="6">The sequence shown here is derived from an EMBL/GenBank/DDBJ whole genome shotgun (WGS) entry which is preliminary data.</text>
</comment>
<protein>
    <recommendedName>
        <fullName evidence="2">glutamine--fructose-6-phosphate transaminase (isomerizing)</fullName>
        <ecNumber evidence="2">2.6.1.16</ecNumber>
    </recommendedName>
</protein>
<evidence type="ECO:0000313" key="6">
    <source>
        <dbReference type="EMBL" id="HEB97156.1"/>
    </source>
</evidence>
<evidence type="ECO:0000313" key="7">
    <source>
        <dbReference type="Proteomes" id="UP000886251"/>
    </source>
</evidence>
<proteinExistence type="predicted"/>
<evidence type="ECO:0000256" key="1">
    <source>
        <dbReference type="ARBA" id="ARBA00001031"/>
    </source>
</evidence>
<evidence type="ECO:0000259" key="5">
    <source>
        <dbReference type="PROSITE" id="PS51278"/>
    </source>
</evidence>
<dbReference type="CDD" id="cd00352">
    <property type="entry name" value="Gn_AT_II"/>
    <property type="match status" value="1"/>
</dbReference>
<dbReference type="PROSITE" id="PS51278">
    <property type="entry name" value="GATASE_TYPE_2"/>
    <property type="match status" value="1"/>
</dbReference>
<dbReference type="Proteomes" id="UP000886251">
    <property type="component" value="Unassembled WGS sequence"/>
</dbReference>
<dbReference type="InterPro" id="IPR029055">
    <property type="entry name" value="Ntn_hydrolases_N"/>
</dbReference>